<reference evidence="2" key="1">
    <citation type="journal article" date="2017" name="Proc. Natl. Acad. Sci. U.S.A.">
        <title>Simulation of Deepwater Horizon oil plume reveals substrate specialization within a complex community of hydrocarbon-degraders.</title>
        <authorList>
            <person name="Hu P."/>
            <person name="Dubinsky E.A."/>
            <person name="Probst A.J."/>
            <person name="Wang J."/>
            <person name="Sieber C.M.K."/>
            <person name="Tom L.M."/>
            <person name="Gardinali P."/>
            <person name="Banfield J.F."/>
            <person name="Atlas R.M."/>
            <person name="Andersen G.L."/>
        </authorList>
    </citation>
    <scope>NUCLEOTIDE SEQUENCE [LARGE SCALE GENOMIC DNA]</scope>
</reference>
<gene>
    <name evidence="1" type="ORF">A9Q84_11885</name>
</gene>
<organism evidence="1 2">
    <name type="scientific">Halobacteriovorax marinus</name>
    <dbReference type="NCBI Taxonomy" id="97084"/>
    <lineage>
        <taxon>Bacteria</taxon>
        <taxon>Pseudomonadati</taxon>
        <taxon>Bdellovibrionota</taxon>
        <taxon>Bacteriovoracia</taxon>
        <taxon>Bacteriovoracales</taxon>
        <taxon>Halobacteriovoraceae</taxon>
        <taxon>Halobacteriovorax</taxon>
    </lineage>
</organism>
<dbReference type="PROSITE" id="PS51257">
    <property type="entry name" value="PROKAR_LIPOPROTEIN"/>
    <property type="match status" value="1"/>
</dbReference>
<evidence type="ECO:0000313" key="1">
    <source>
        <dbReference type="EMBL" id="OUR97026.1"/>
    </source>
</evidence>
<accession>A0A1Y5F7X3</accession>
<dbReference type="EMBL" id="MAAO01000006">
    <property type="protein sequence ID" value="OUR97026.1"/>
    <property type="molecule type" value="Genomic_DNA"/>
</dbReference>
<proteinExistence type="predicted"/>
<comment type="caution">
    <text evidence="1">The sequence shown here is derived from an EMBL/GenBank/DDBJ whole genome shotgun (WGS) entry which is preliminary data.</text>
</comment>
<protein>
    <recommendedName>
        <fullName evidence="3">Lipoprotein</fullName>
    </recommendedName>
</protein>
<evidence type="ECO:0008006" key="3">
    <source>
        <dbReference type="Google" id="ProtNLM"/>
    </source>
</evidence>
<dbReference type="AlphaFoldDB" id="A0A1Y5F7X3"/>
<dbReference type="Proteomes" id="UP000196531">
    <property type="component" value="Unassembled WGS sequence"/>
</dbReference>
<evidence type="ECO:0000313" key="2">
    <source>
        <dbReference type="Proteomes" id="UP000196531"/>
    </source>
</evidence>
<name>A0A1Y5F7X3_9BACT</name>
<sequence length="343" mass="40608">MRLFPFIFIFLFLSACSHKQPELIAKKLEHHPVGYLSYWSWVKKFNLETKIHTKLTDEVTEYLNLWKESYDLTPATNLYPSQISNENFEHVFRYAILSYPRMHKIRLNKRLKAIFLVKGLGVSTIMVELKSSQTKHTGQFIAFLDQEVLNQKINDWYRWRELTAFKIDADYSFNPYLSHENNVVDTIHYTMAHLFAITLNWDPKYYPETGGELITKFDSFELIKESWKLDNEIISPKFASFPEDLNYIRYYTLDDKLFTTKDMPEFYSSLLGTNFPNLFALSSSSKDFIESIANYMHTVVLDKPFSVDIKNQGKIVETFNSCWQQSRCQSKRKVIEKILEFEK</sequence>